<feature type="transmembrane region" description="Helical" evidence="1">
    <location>
        <begin position="6"/>
        <end position="30"/>
    </location>
</feature>
<feature type="transmembrane region" description="Helical" evidence="1">
    <location>
        <begin position="42"/>
        <end position="61"/>
    </location>
</feature>
<proteinExistence type="predicted"/>
<keyword evidence="1" id="KW-0472">Membrane</keyword>
<feature type="non-terminal residue" evidence="2">
    <location>
        <position position="97"/>
    </location>
</feature>
<protein>
    <recommendedName>
        <fullName evidence="4">G protein-coupled receptor</fullName>
    </recommendedName>
</protein>
<accession>A0AAV5VRQ9</accession>
<keyword evidence="1" id="KW-1133">Transmembrane helix</keyword>
<evidence type="ECO:0008006" key="4">
    <source>
        <dbReference type="Google" id="ProtNLM"/>
    </source>
</evidence>
<gene>
    <name evidence="2" type="ORF">PFISCL1PPCAC_13669</name>
</gene>
<dbReference type="EMBL" id="BTSY01000004">
    <property type="protein sequence ID" value="GMT22372.1"/>
    <property type="molecule type" value="Genomic_DNA"/>
</dbReference>
<evidence type="ECO:0000256" key="1">
    <source>
        <dbReference type="SAM" id="Phobius"/>
    </source>
</evidence>
<dbReference type="Proteomes" id="UP001432322">
    <property type="component" value="Unassembled WGS sequence"/>
</dbReference>
<keyword evidence="1" id="KW-0812">Transmembrane</keyword>
<evidence type="ECO:0000313" key="2">
    <source>
        <dbReference type="EMBL" id="GMT22372.1"/>
    </source>
</evidence>
<dbReference type="AlphaFoldDB" id="A0AAV5VRQ9"/>
<name>A0AAV5VRQ9_9BILA</name>
<sequence length="97" mass="10826">MSYPIGILRIVCLVEGIIGCILNVVVIYLLKRSRLELAYRIHVFRECHFIFVIFNPLIGTLPNAVFDVLTATASALCSSMFIFIPTVGNLQLIALSR</sequence>
<reference evidence="2" key="1">
    <citation type="submission" date="2023-10" db="EMBL/GenBank/DDBJ databases">
        <title>Genome assembly of Pristionchus species.</title>
        <authorList>
            <person name="Yoshida K."/>
            <person name="Sommer R.J."/>
        </authorList>
    </citation>
    <scope>NUCLEOTIDE SEQUENCE</scope>
    <source>
        <strain evidence="2">RS5133</strain>
    </source>
</reference>
<evidence type="ECO:0000313" key="3">
    <source>
        <dbReference type="Proteomes" id="UP001432322"/>
    </source>
</evidence>
<comment type="caution">
    <text evidence="2">The sequence shown here is derived from an EMBL/GenBank/DDBJ whole genome shotgun (WGS) entry which is preliminary data.</text>
</comment>
<organism evidence="2 3">
    <name type="scientific">Pristionchus fissidentatus</name>
    <dbReference type="NCBI Taxonomy" id="1538716"/>
    <lineage>
        <taxon>Eukaryota</taxon>
        <taxon>Metazoa</taxon>
        <taxon>Ecdysozoa</taxon>
        <taxon>Nematoda</taxon>
        <taxon>Chromadorea</taxon>
        <taxon>Rhabditida</taxon>
        <taxon>Rhabditina</taxon>
        <taxon>Diplogasteromorpha</taxon>
        <taxon>Diplogasteroidea</taxon>
        <taxon>Neodiplogasteridae</taxon>
        <taxon>Pristionchus</taxon>
    </lineage>
</organism>
<feature type="transmembrane region" description="Helical" evidence="1">
    <location>
        <begin position="73"/>
        <end position="95"/>
    </location>
</feature>
<keyword evidence="3" id="KW-1185">Reference proteome</keyword>